<proteinExistence type="predicted"/>
<dbReference type="Proteomes" id="UP001158049">
    <property type="component" value="Unassembled WGS sequence"/>
</dbReference>
<dbReference type="InterPro" id="IPR016773">
    <property type="entry name" value="Fe3_uptake_reg_CjrA_prd"/>
</dbReference>
<dbReference type="CDD" id="cd14727">
    <property type="entry name" value="ChanN-like"/>
    <property type="match status" value="1"/>
</dbReference>
<sequence>MPSRLFSRAPTLRAARLPVLLRLLPILAVLCACAPLAPDEAASDAKVWRASARSFIPYDELLQQARAADVVLLGETHHNPSHHALQARLLAALSESGQRPVLVMEQFDIEQQDRLDAIKASAASGDIKLAAYKALMGEGWEWKGYQPLLSLAVKHELPVLAANISRASLREVMRGGQEKLGSGEPQRLGLASGWRREQQDALSKDIAVAHCDALPPAAISALTLAQRARDAVMADRLLSVRGSKAVAILGRGHVRQDLAVPLYLKQRAPRTSVLAVGMVEATPPFHPAELAYGPLGQRYDAVVYAGLVERDADPCAAFQKPAAASAAQ</sequence>
<accession>A0ABY1Q4L3</accession>
<evidence type="ECO:0000259" key="2">
    <source>
        <dbReference type="Pfam" id="PF04187"/>
    </source>
</evidence>
<keyword evidence="4" id="KW-1185">Reference proteome</keyword>
<evidence type="ECO:0000313" key="3">
    <source>
        <dbReference type="EMBL" id="SMP55016.1"/>
    </source>
</evidence>
<dbReference type="InterPro" id="IPR007314">
    <property type="entry name" value="Cofac_haem-bd_dom"/>
</dbReference>
<dbReference type="Pfam" id="PF04187">
    <property type="entry name" value="Cofac_haem_bdg"/>
    <property type="match status" value="1"/>
</dbReference>
<organism evidence="3 4">
    <name type="scientific">Noviherbaspirillum suwonense</name>
    <dbReference type="NCBI Taxonomy" id="1224511"/>
    <lineage>
        <taxon>Bacteria</taxon>
        <taxon>Pseudomonadati</taxon>
        <taxon>Pseudomonadota</taxon>
        <taxon>Betaproteobacteria</taxon>
        <taxon>Burkholderiales</taxon>
        <taxon>Oxalobacteraceae</taxon>
        <taxon>Noviherbaspirillum</taxon>
    </lineage>
</organism>
<comment type="caution">
    <text evidence="3">The sequence shown here is derived from an EMBL/GenBank/DDBJ whole genome shotgun (WGS) entry which is preliminary data.</text>
</comment>
<dbReference type="PIRSF" id="PIRSF020419">
    <property type="entry name" value="Fe_uptake_reg_CjrA_prd"/>
    <property type="match status" value="1"/>
</dbReference>
<evidence type="ECO:0000313" key="4">
    <source>
        <dbReference type="Proteomes" id="UP001158049"/>
    </source>
</evidence>
<dbReference type="RefSeq" id="WP_283441678.1">
    <property type="nucleotide sequence ID" value="NZ_FXUL01000004.1"/>
</dbReference>
<feature type="chain" id="PRO_5045384986" evidence="1">
    <location>
        <begin position="35"/>
        <end position="328"/>
    </location>
</feature>
<dbReference type="PROSITE" id="PS51257">
    <property type="entry name" value="PROKAR_LIPOPROTEIN"/>
    <property type="match status" value="1"/>
</dbReference>
<feature type="domain" description="Haem-binding uptake Tiki superfamily ChaN" evidence="2">
    <location>
        <begin position="61"/>
        <end position="264"/>
    </location>
</feature>
<evidence type="ECO:0000256" key="1">
    <source>
        <dbReference type="SAM" id="SignalP"/>
    </source>
</evidence>
<dbReference type="EMBL" id="FXUL01000004">
    <property type="protein sequence ID" value="SMP55016.1"/>
    <property type="molecule type" value="Genomic_DNA"/>
</dbReference>
<dbReference type="Gene3D" id="3.40.50.11550">
    <property type="match status" value="2"/>
</dbReference>
<reference evidence="3 4" key="1">
    <citation type="submission" date="2017-05" db="EMBL/GenBank/DDBJ databases">
        <authorList>
            <person name="Varghese N."/>
            <person name="Submissions S."/>
        </authorList>
    </citation>
    <scope>NUCLEOTIDE SEQUENCE [LARGE SCALE GENOMIC DNA]</scope>
    <source>
        <strain evidence="3 4">DSM 26001</strain>
    </source>
</reference>
<dbReference type="SUPFAM" id="SSF159501">
    <property type="entry name" value="EreA/ChaN-like"/>
    <property type="match status" value="1"/>
</dbReference>
<name>A0ABY1Q4L3_9BURK</name>
<protein>
    <submittedName>
        <fullName evidence="3">Uncharacterized iron-regulated protein</fullName>
    </submittedName>
</protein>
<feature type="signal peptide" evidence="1">
    <location>
        <begin position="1"/>
        <end position="34"/>
    </location>
</feature>
<gene>
    <name evidence="3" type="ORF">SAMN06295970_104110</name>
</gene>
<keyword evidence="1" id="KW-0732">Signal</keyword>